<evidence type="ECO:0000313" key="6">
    <source>
        <dbReference type="EMBL" id="TNY23300.1"/>
    </source>
</evidence>
<feature type="compositionally biased region" description="Low complexity" evidence="4">
    <location>
        <begin position="36"/>
        <end position="77"/>
    </location>
</feature>
<feature type="region of interest" description="Disordered" evidence="4">
    <location>
        <begin position="953"/>
        <end position="1023"/>
    </location>
</feature>
<feature type="region of interest" description="Disordered" evidence="4">
    <location>
        <begin position="255"/>
        <end position="306"/>
    </location>
</feature>
<feature type="compositionally biased region" description="Low complexity" evidence="4">
    <location>
        <begin position="405"/>
        <end position="418"/>
    </location>
</feature>
<feature type="compositionally biased region" description="Low complexity" evidence="4">
    <location>
        <begin position="1"/>
        <end position="13"/>
    </location>
</feature>
<feature type="region of interest" description="Disordered" evidence="4">
    <location>
        <begin position="648"/>
        <end position="672"/>
    </location>
</feature>
<feature type="compositionally biased region" description="Low complexity" evidence="4">
    <location>
        <begin position="281"/>
        <end position="306"/>
    </location>
</feature>
<keyword evidence="2" id="KW-0863">Zinc-finger</keyword>
<dbReference type="InterPro" id="IPR019786">
    <property type="entry name" value="Zinc_finger_PHD-type_CS"/>
</dbReference>
<feature type="compositionally biased region" description="Basic and acidic residues" evidence="4">
    <location>
        <begin position="18"/>
        <end position="33"/>
    </location>
</feature>
<evidence type="ECO:0000259" key="5">
    <source>
        <dbReference type="SMART" id="SM00249"/>
    </source>
</evidence>
<keyword evidence="3" id="KW-0862">Zinc</keyword>
<feature type="compositionally biased region" description="Acidic residues" evidence="4">
    <location>
        <begin position="480"/>
        <end position="491"/>
    </location>
</feature>
<evidence type="ECO:0000256" key="3">
    <source>
        <dbReference type="ARBA" id="ARBA00022833"/>
    </source>
</evidence>
<dbReference type="SUPFAM" id="SSF57903">
    <property type="entry name" value="FYVE/PHD zinc finger"/>
    <property type="match status" value="1"/>
</dbReference>
<feature type="compositionally biased region" description="Basic and acidic residues" evidence="4">
    <location>
        <begin position="185"/>
        <end position="197"/>
    </location>
</feature>
<dbReference type="InterPro" id="IPR001965">
    <property type="entry name" value="Znf_PHD"/>
</dbReference>
<dbReference type="STRING" id="5288.A0A5C5G2C7"/>
<dbReference type="SMART" id="SM00249">
    <property type="entry name" value="PHD"/>
    <property type="match status" value="1"/>
</dbReference>
<accession>A0A5C5G2C7</accession>
<evidence type="ECO:0000256" key="2">
    <source>
        <dbReference type="ARBA" id="ARBA00022771"/>
    </source>
</evidence>
<dbReference type="OrthoDB" id="2526945at2759"/>
<dbReference type="CDD" id="cd15489">
    <property type="entry name" value="PHD_SF"/>
    <property type="match status" value="1"/>
</dbReference>
<dbReference type="Proteomes" id="UP000311382">
    <property type="component" value="Unassembled WGS sequence"/>
</dbReference>
<dbReference type="EMBL" id="SOZI01000013">
    <property type="protein sequence ID" value="TNY23300.1"/>
    <property type="molecule type" value="Genomic_DNA"/>
</dbReference>
<keyword evidence="7" id="KW-1185">Reference proteome</keyword>
<dbReference type="PROSITE" id="PS01359">
    <property type="entry name" value="ZF_PHD_1"/>
    <property type="match status" value="1"/>
</dbReference>
<sequence>MTSITTRSSASSAPNSAERPKRERQTRLQEHLRTVKPGSRSSSPGNKKSSQSLASSSSSASKTVPKSLASAASTAAAVEDETPATTSTASGRPQRRAAAKVVMHEAADSSSDEDVDVEDAAPGPSRSSLVSRTPKKRSSVDSDDDADLAPPIKPSGRPSTGRKMPAQQASRSSSSSPSPSKKRAREPSRLEVGRMNEAEVQNRLAREKAELMSRLAPLGIVPQDYVLDEALRAMSESNTQLTVDSFIRTLASLDTNASPRPQQRPALSVAVPPPGSAKKVSFTTLESPSTPSSLPSPSFRLPSPPQAAAAPVAVPGLFYSSPAPHAAPAPRPPLSAVRPGQHLGSISRSFSAPVIPTLGTVGQAQAGALPTPPTAPSSGSLFGAAAGMGRVATRRGNLGALGADSRQQQAAASSPRRSNFGSPAPPPPPAAATPAPSSSLLPAFAFGTASTSSDKPARSAALPSSSSTSRLSKLQSWLAQDDEGTSEDDDDSKGPGATAAGAEAMLKAAAATSKVAAAVPAPAALQLVDAPPSDDDRDAAAGRPRVGGKSIHGLRHRRASEEQQSQPPSLVAASGGQAQGMTTRRRASAKGKGRAVPECVCGASAEGSSSGAVVCAECEVAFHVACVDGASASPFTCSRCAVLADDGPASSGPAKGSDSAAEKEPATAATTPKLADKRVRIGINTTPHLYQEPTLVASTPVSAPRGNNFSHCADMALAPSPTASPVRRFVPTSPVPSAARLPIPVTPHFGEATIQRAPAPGDYSPTSPQNYRTRASRTRMMSGGAFLNGEWLNSSWDTPSSGAAHAAFGGEADVAQQEQPLRHARATTPVNSGGLSSLVNDDGGAGADEWQLPAWSDVTMTPSRALTSSATPGLSSSASSSVWDTPFAHASPHAHLRRANSSYHAPGVQTLGGHFRTPSQDFLAALERDHPSAAAEAGQGTEAHHMFAQRLFGGHEGQSSPYDDAHQQGAFSSSSPQRPPSPLNPRRVPSYGNTHGYAAQYPHHQQHQHQHQQPYKSPSLGDGLANPWSLGGAVAHERMALSASMKPSFSAPGVARFAHGGYGHHHEAAAVEQQMLDDLLV</sequence>
<name>A0A5C5G2C7_9BASI</name>
<dbReference type="Gene3D" id="3.30.40.10">
    <property type="entry name" value="Zinc/RING finger domain, C3HC4 (zinc finger)"/>
    <property type="match status" value="1"/>
</dbReference>
<proteinExistence type="predicted"/>
<gene>
    <name evidence="6" type="ORF">DMC30DRAFT_425993</name>
</gene>
<feature type="domain" description="Zinc finger PHD-type" evidence="5">
    <location>
        <begin position="598"/>
        <end position="641"/>
    </location>
</feature>
<evidence type="ECO:0000313" key="7">
    <source>
        <dbReference type="Proteomes" id="UP000311382"/>
    </source>
</evidence>
<keyword evidence="1" id="KW-0479">Metal-binding</keyword>
<organism evidence="6 7">
    <name type="scientific">Rhodotorula diobovata</name>
    <dbReference type="NCBI Taxonomy" id="5288"/>
    <lineage>
        <taxon>Eukaryota</taxon>
        <taxon>Fungi</taxon>
        <taxon>Dikarya</taxon>
        <taxon>Basidiomycota</taxon>
        <taxon>Pucciniomycotina</taxon>
        <taxon>Microbotryomycetes</taxon>
        <taxon>Sporidiobolales</taxon>
        <taxon>Sporidiobolaceae</taxon>
        <taxon>Rhodotorula</taxon>
    </lineage>
</organism>
<reference evidence="6 7" key="1">
    <citation type="submission" date="2019-03" db="EMBL/GenBank/DDBJ databases">
        <title>Rhodosporidium diobovatum UCD-FST 08-225 genome sequencing, assembly, and annotation.</title>
        <authorList>
            <person name="Fakankun I.U."/>
            <person name="Fristensky B."/>
            <person name="Levin D.B."/>
        </authorList>
    </citation>
    <scope>NUCLEOTIDE SEQUENCE [LARGE SCALE GENOMIC DNA]</scope>
    <source>
        <strain evidence="6 7">UCD-FST 08-225</strain>
    </source>
</reference>
<feature type="region of interest" description="Disordered" evidence="4">
    <location>
        <begin position="401"/>
        <end position="498"/>
    </location>
</feature>
<dbReference type="AlphaFoldDB" id="A0A5C5G2C7"/>
<feature type="compositionally biased region" description="Low complexity" evidence="4">
    <location>
        <begin position="165"/>
        <end position="179"/>
    </location>
</feature>
<feature type="region of interest" description="Disordered" evidence="4">
    <location>
        <begin position="528"/>
        <end position="589"/>
    </location>
</feature>
<protein>
    <submittedName>
        <fullName evidence="6">Proteophosphoglycan ppg4</fullName>
    </submittedName>
</protein>
<dbReference type="InterPro" id="IPR011011">
    <property type="entry name" value="Znf_FYVE_PHD"/>
</dbReference>
<feature type="compositionally biased region" description="Low complexity" evidence="4">
    <location>
        <begin position="458"/>
        <end position="476"/>
    </location>
</feature>
<comment type="caution">
    <text evidence="6">The sequence shown here is derived from an EMBL/GenBank/DDBJ whole genome shotgun (WGS) entry which is preliminary data.</text>
</comment>
<dbReference type="InterPro" id="IPR013083">
    <property type="entry name" value="Znf_RING/FYVE/PHD"/>
</dbReference>
<dbReference type="GO" id="GO:0008270">
    <property type="term" value="F:zinc ion binding"/>
    <property type="evidence" value="ECO:0007669"/>
    <property type="project" value="UniProtKB-KW"/>
</dbReference>
<evidence type="ECO:0000256" key="4">
    <source>
        <dbReference type="SAM" id="MobiDB-lite"/>
    </source>
</evidence>
<evidence type="ECO:0000256" key="1">
    <source>
        <dbReference type="ARBA" id="ARBA00022723"/>
    </source>
</evidence>
<feature type="compositionally biased region" description="Acidic residues" evidence="4">
    <location>
        <begin position="110"/>
        <end position="119"/>
    </location>
</feature>
<feature type="region of interest" description="Disordered" evidence="4">
    <location>
        <begin position="1"/>
        <end position="198"/>
    </location>
</feature>
<feature type="compositionally biased region" description="Low complexity" evidence="4">
    <location>
        <begin position="432"/>
        <end position="446"/>
    </location>
</feature>